<reference evidence="2 3" key="1">
    <citation type="submission" date="2019-03" db="EMBL/GenBank/DDBJ databases">
        <title>First draft genome of Liparis tanakae, snailfish: a comprehensive survey of snailfish specific genes.</title>
        <authorList>
            <person name="Kim W."/>
            <person name="Song I."/>
            <person name="Jeong J.-H."/>
            <person name="Kim D."/>
            <person name="Kim S."/>
            <person name="Ryu S."/>
            <person name="Song J.Y."/>
            <person name="Lee S.K."/>
        </authorList>
    </citation>
    <scope>NUCLEOTIDE SEQUENCE [LARGE SCALE GENOMIC DNA]</scope>
    <source>
        <tissue evidence="2">Muscle</tissue>
    </source>
</reference>
<accession>A0A4Z2GE05</accession>
<dbReference type="EMBL" id="SRLO01000577">
    <property type="protein sequence ID" value="TNN51589.1"/>
    <property type="molecule type" value="Genomic_DNA"/>
</dbReference>
<evidence type="ECO:0000313" key="2">
    <source>
        <dbReference type="EMBL" id="TNN51589.1"/>
    </source>
</evidence>
<evidence type="ECO:0000313" key="3">
    <source>
        <dbReference type="Proteomes" id="UP000314294"/>
    </source>
</evidence>
<dbReference type="AlphaFoldDB" id="A0A4Z2GE05"/>
<gene>
    <name evidence="2" type="ORF">EYF80_038228</name>
</gene>
<sequence>MAAGERGPVLPRLGRRPRFILAAQCSPAPPPTPPAPPPPSSGPPGPPTPSDGPSPTPLPQGGQRPNNTPSGGNWAAAGASLTVRGVINERKGEKDTQTAGERATVPRGRVL</sequence>
<proteinExistence type="predicted"/>
<evidence type="ECO:0000256" key="1">
    <source>
        <dbReference type="SAM" id="MobiDB-lite"/>
    </source>
</evidence>
<feature type="compositionally biased region" description="Basic and acidic residues" evidence="1">
    <location>
        <begin position="87"/>
        <end position="96"/>
    </location>
</feature>
<comment type="caution">
    <text evidence="2">The sequence shown here is derived from an EMBL/GenBank/DDBJ whole genome shotgun (WGS) entry which is preliminary data.</text>
</comment>
<keyword evidence="3" id="KW-1185">Reference proteome</keyword>
<organism evidence="2 3">
    <name type="scientific">Liparis tanakae</name>
    <name type="common">Tanaka's snailfish</name>
    <dbReference type="NCBI Taxonomy" id="230148"/>
    <lineage>
        <taxon>Eukaryota</taxon>
        <taxon>Metazoa</taxon>
        <taxon>Chordata</taxon>
        <taxon>Craniata</taxon>
        <taxon>Vertebrata</taxon>
        <taxon>Euteleostomi</taxon>
        <taxon>Actinopterygii</taxon>
        <taxon>Neopterygii</taxon>
        <taxon>Teleostei</taxon>
        <taxon>Neoteleostei</taxon>
        <taxon>Acanthomorphata</taxon>
        <taxon>Eupercaria</taxon>
        <taxon>Perciformes</taxon>
        <taxon>Cottioidei</taxon>
        <taxon>Cottales</taxon>
        <taxon>Liparidae</taxon>
        <taxon>Liparis</taxon>
    </lineage>
</organism>
<name>A0A4Z2GE05_9TELE</name>
<dbReference type="Proteomes" id="UP000314294">
    <property type="component" value="Unassembled WGS sequence"/>
</dbReference>
<feature type="region of interest" description="Disordered" evidence="1">
    <location>
        <begin position="1"/>
        <end position="111"/>
    </location>
</feature>
<feature type="compositionally biased region" description="Pro residues" evidence="1">
    <location>
        <begin position="27"/>
        <end position="58"/>
    </location>
</feature>
<protein>
    <submittedName>
        <fullName evidence="2">Uncharacterized protein</fullName>
    </submittedName>
</protein>
<feature type="compositionally biased region" description="Low complexity" evidence="1">
    <location>
        <begin position="1"/>
        <end position="12"/>
    </location>
</feature>